<name>A0A7W7D2X5_9ACTN</name>
<evidence type="ECO:0000313" key="3">
    <source>
        <dbReference type="EMBL" id="MBB4697983.1"/>
    </source>
</evidence>
<keyword evidence="4" id="KW-1185">Reference proteome</keyword>
<dbReference type="NCBIfam" id="NF038357">
    <property type="entry name" value="BN6_48550_fam"/>
    <property type="match status" value="1"/>
</dbReference>
<dbReference type="Pfam" id="PF20269">
    <property type="entry name" value="CATRA-N"/>
    <property type="match status" value="1"/>
</dbReference>
<reference evidence="3 4" key="1">
    <citation type="submission" date="2020-08" db="EMBL/GenBank/DDBJ databases">
        <title>Sequencing the genomes of 1000 actinobacteria strains.</title>
        <authorList>
            <person name="Klenk H.-P."/>
        </authorList>
    </citation>
    <scope>NUCLEOTIDE SEQUENCE [LARGE SCALE GENOMIC DNA]</scope>
    <source>
        <strain evidence="3 4">DSM 45518</strain>
    </source>
</reference>
<accession>A0A7W7D2X5</accession>
<dbReference type="InterPro" id="IPR046922">
    <property type="entry name" value="CATRA-N"/>
</dbReference>
<gene>
    <name evidence="3" type="ORF">BKA14_008131</name>
</gene>
<dbReference type="Proteomes" id="UP000542742">
    <property type="component" value="Unassembled WGS sequence"/>
</dbReference>
<evidence type="ECO:0000259" key="2">
    <source>
        <dbReference type="Pfam" id="PF20271"/>
    </source>
</evidence>
<protein>
    <submittedName>
        <fullName evidence="3">Uncharacterized protein</fullName>
    </submittedName>
</protein>
<dbReference type="RefSeq" id="WP_184956044.1">
    <property type="nucleotide sequence ID" value="NZ_BOMC01000025.1"/>
</dbReference>
<feature type="domain" description="CATRA-Associated Small Protein" evidence="2">
    <location>
        <begin position="223"/>
        <end position="304"/>
    </location>
</feature>
<feature type="domain" description="CASPASE and TPR Repeat-Associated N-terminal" evidence="1">
    <location>
        <begin position="6"/>
        <end position="192"/>
    </location>
</feature>
<organism evidence="3 4">
    <name type="scientific">Paractinoplanes abujensis</name>
    <dbReference type="NCBI Taxonomy" id="882441"/>
    <lineage>
        <taxon>Bacteria</taxon>
        <taxon>Bacillati</taxon>
        <taxon>Actinomycetota</taxon>
        <taxon>Actinomycetes</taxon>
        <taxon>Micromonosporales</taxon>
        <taxon>Micromonosporaceae</taxon>
        <taxon>Paractinoplanes</taxon>
    </lineage>
</organism>
<evidence type="ECO:0000313" key="4">
    <source>
        <dbReference type="Proteomes" id="UP000542742"/>
    </source>
</evidence>
<dbReference type="InterPro" id="IPR046924">
    <property type="entry name" value="CATASP"/>
</dbReference>
<evidence type="ECO:0000259" key="1">
    <source>
        <dbReference type="Pfam" id="PF20269"/>
    </source>
</evidence>
<comment type="caution">
    <text evidence="3">The sequence shown here is derived from an EMBL/GenBank/DDBJ whole genome shotgun (WGS) entry which is preliminary data.</text>
</comment>
<sequence>MTEDQELAAHAFLPLSGPQSAGTWTDAGAFWARCRSLLGLSEATAPGVPVDLPAAPIAAARDHAGRYKLTARCERDLLTVSLLFAARTPASARRVRIGSANGWADFTRWWSQLAKGVLGTAIGTCLVFGARRSAADTDARRWAAALPPAPDDADGWWRHPRELRPGTLIWDVTAGPHSRNRRLVVLTRPGDGTGPSTRSLALAARLRYEARMHGLSASLVREVRESASKVAGWRLAEARWQRVDRALRIALDAAEASDGHALGSAAGQLESLGPIRLGRVGGSPALPCPPPIHARLRRLSIALDAEAR</sequence>
<proteinExistence type="predicted"/>
<dbReference type="Pfam" id="PF20271">
    <property type="entry name" value="CATASP"/>
    <property type="match status" value="1"/>
</dbReference>
<dbReference type="EMBL" id="JACHMF010000001">
    <property type="protein sequence ID" value="MBB4697983.1"/>
    <property type="molecule type" value="Genomic_DNA"/>
</dbReference>
<dbReference type="AlphaFoldDB" id="A0A7W7D2X5"/>